<dbReference type="AlphaFoldDB" id="A0A6A6PDP9"/>
<reference evidence="3" key="1">
    <citation type="journal article" date="2020" name="Stud. Mycol.">
        <title>101 Dothideomycetes genomes: a test case for predicting lifestyles and emergence of pathogens.</title>
        <authorList>
            <person name="Haridas S."/>
            <person name="Albert R."/>
            <person name="Binder M."/>
            <person name="Bloem J."/>
            <person name="Labutti K."/>
            <person name="Salamov A."/>
            <person name="Andreopoulos B."/>
            <person name="Baker S."/>
            <person name="Barry K."/>
            <person name="Bills G."/>
            <person name="Bluhm B."/>
            <person name="Cannon C."/>
            <person name="Castanera R."/>
            <person name="Culley D."/>
            <person name="Daum C."/>
            <person name="Ezra D."/>
            <person name="Gonzalez J."/>
            <person name="Henrissat B."/>
            <person name="Kuo A."/>
            <person name="Liang C."/>
            <person name="Lipzen A."/>
            <person name="Lutzoni F."/>
            <person name="Magnuson J."/>
            <person name="Mondo S."/>
            <person name="Nolan M."/>
            <person name="Ohm R."/>
            <person name="Pangilinan J."/>
            <person name="Park H.-J."/>
            <person name="Ramirez L."/>
            <person name="Alfaro M."/>
            <person name="Sun H."/>
            <person name="Tritt A."/>
            <person name="Yoshinaga Y."/>
            <person name="Zwiers L.-H."/>
            <person name="Turgeon B."/>
            <person name="Goodwin S."/>
            <person name="Spatafora J."/>
            <person name="Crous P."/>
            <person name="Grigoriev I."/>
        </authorList>
    </citation>
    <scope>NUCLEOTIDE SEQUENCE</scope>
    <source>
        <strain evidence="3">ATCC 16933</strain>
    </source>
</reference>
<dbReference type="PANTHER" id="PTHR43180:SF10">
    <property type="entry name" value="NAD(P)-BINDING PROTEIN"/>
    <property type="match status" value="1"/>
</dbReference>
<dbReference type="PANTHER" id="PTHR43180">
    <property type="entry name" value="3-OXOACYL-(ACYL-CARRIER-PROTEIN) REDUCTASE (AFU_ORTHOLOGUE AFUA_6G11210)"/>
    <property type="match status" value="1"/>
</dbReference>
<sequence>MEIPSFTISEEQLVSLKGKVIIITGGSSGIGLATTKLLLKLGAKVVVGDIDPPPTDVLVPELSFVRVDVTVWEDLLSLFNNARDTHGQIDHVFVNAGIASSTNYVELDVNDQGNPLPATTRTIDINLIGMINTASLAIHYMKQQENGGSIVMTSSLAGLGPIGMVDYATSKHGIIGFMRGLLSHLHPSLPIRINAITPSWTISGLATQKLVNMVGITAQPAEFVAPTVAIAMADESRHGQLLYSGKGEYKEIERPIVAALSQLLGFTPEDYDGVNKVVELEKKIQAKIAKSGRGA</sequence>
<keyword evidence="2" id="KW-0560">Oxidoreductase</keyword>
<accession>A0A6A6PDP9</accession>
<dbReference type="OrthoDB" id="37659at2759"/>
<evidence type="ECO:0000313" key="3">
    <source>
        <dbReference type="EMBL" id="KAF2462114.1"/>
    </source>
</evidence>
<evidence type="ECO:0000313" key="4">
    <source>
        <dbReference type="Proteomes" id="UP000799766"/>
    </source>
</evidence>
<proteinExistence type="inferred from homology"/>
<dbReference type="GO" id="GO:0016491">
    <property type="term" value="F:oxidoreductase activity"/>
    <property type="evidence" value="ECO:0007669"/>
    <property type="project" value="UniProtKB-KW"/>
</dbReference>
<protein>
    <submittedName>
        <fullName evidence="3">Uncharacterized protein</fullName>
    </submittedName>
</protein>
<name>A0A6A6PDP9_9PEZI</name>
<dbReference type="SUPFAM" id="SSF51735">
    <property type="entry name" value="NAD(P)-binding Rossmann-fold domains"/>
    <property type="match status" value="1"/>
</dbReference>
<dbReference type="InterPro" id="IPR036291">
    <property type="entry name" value="NAD(P)-bd_dom_sf"/>
</dbReference>
<dbReference type="InterPro" id="IPR002347">
    <property type="entry name" value="SDR_fam"/>
</dbReference>
<dbReference type="EMBL" id="MU001670">
    <property type="protein sequence ID" value="KAF2462114.1"/>
    <property type="molecule type" value="Genomic_DNA"/>
</dbReference>
<comment type="similarity">
    <text evidence="1">Belongs to the short-chain dehydrogenases/reductases (SDR) family.</text>
</comment>
<organism evidence="3 4">
    <name type="scientific">Lineolata rhizophorae</name>
    <dbReference type="NCBI Taxonomy" id="578093"/>
    <lineage>
        <taxon>Eukaryota</taxon>
        <taxon>Fungi</taxon>
        <taxon>Dikarya</taxon>
        <taxon>Ascomycota</taxon>
        <taxon>Pezizomycotina</taxon>
        <taxon>Dothideomycetes</taxon>
        <taxon>Dothideomycetes incertae sedis</taxon>
        <taxon>Lineolatales</taxon>
        <taxon>Lineolataceae</taxon>
        <taxon>Lineolata</taxon>
    </lineage>
</organism>
<dbReference type="Proteomes" id="UP000799766">
    <property type="component" value="Unassembled WGS sequence"/>
</dbReference>
<evidence type="ECO:0000256" key="1">
    <source>
        <dbReference type="ARBA" id="ARBA00006484"/>
    </source>
</evidence>
<keyword evidence="4" id="KW-1185">Reference proteome</keyword>
<dbReference type="Gene3D" id="3.40.50.720">
    <property type="entry name" value="NAD(P)-binding Rossmann-like Domain"/>
    <property type="match status" value="1"/>
</dbReference>
<dbReference type="Pfam" id="PF00106">
    <property type="entry name" value="adh_short"/>
    <property type="match status" value="1"/>
</dbReference>
<dbReference type="PRINTS" id="PR00081">
    <property type="entry name" value="GDHRDH"/>
</dbReference>
<gene>
    <name evidence="3" type="ORF">BDY21DRAFT_330494</name>
</gene>
<evidence type="ECO:0000256" key="2">
    <source>
        <dbReference type="ARBA" id="ARBA00023002"/>
    </source>
</evidence>